<sequence>MLFSAVRTVIDNDNIFLLCFKYFQFFFANFLHKFLLILIHQNTRSIYKWLDCQESELVQCFINFLDELSWTLYLTKQSVITVSDNQCDALSDLKKCLEDAPGKYRCSHNELIDATQAVTDLLAQKQHSGNFLRSYYLLNYACSEEGREIVRGHRECLENQKIGSMILEAGTYLADRFSENDKDYCNDFKSKLEDFVTSMHGICPGRGPQLMFCNSVKRMLHGMYTQDEGCEFDCADIVKQAAGEMDDMNEYVAPTIDFQSEGVSGDTRADPHVAAEPAAGTAVARSLFPIL</sequence>
<evidence type="ECO:0000313" key="1">
    <source>
        <dbReference type="Proteomes" id="UP000046393"/>
    </source>
</evidence>
<reference evidence="2" key="1">
    <citation type="submission" date="2017-02" db="UniProtKB">
        <authorList>
            <consortium name="WormBaseParasite"/>
        </authorList>
    </citation>
    <scope>IDENTIFICATION</scope>
</reference>
<name>A0A0N5AI35_9BILA</name>
<organism evidence="1 2">
    <name type="scientific">Syphacia muris</name>
    <dbReference type="NCBI Taxonomy" id="451379"/>
    <lineage>
        <taxon>Eukaryota</taxon>
        <taxon>Metazoa</taxon>
        <taxon>Ecdysozoa</taxon>
        <taxon>Nematoda</taxon>
        <taxon>Chromadorea</taxon>
        <taxon>Rhabditida</taxon>
        <taxon>Spirurina</taxon>
        <taxon>Oxyuridomorpha</taxon>
        <taxon>Oxyuroidea</taxon>
        <taxon>Oxyuridae</taxon>
        <taxon>Syphacia</taxon>
    </lineage>
</organism>
<protein>
    <submittedName>
        <fullName evidence="2">Secreted protein</fullName>
    </submittedName>
</protein>
<dbReference type="WBParaSite" id="SMUV_0000406401-mRNA-1">
    <property type="protein sequence ID" value="SMUV_0000406401-mRNA-1"/>
    <property type="gene ID" value="SMUV_0000406401"/>
</dbReference>
<dbReference type="AlphaFoldDB" id="A0A0N5AI35"/>
<evidence type="ECO:0000313" key="2">
    <source>
        <dbReference type="WBParaSite" id="SMUV_0000406401-mRNA-1"/>
    </source>
</evidence>
<proteinExistence type="predicted"/>
<dbReference type="Proteomes" id="UP000046393">
    <property type="component" value="Unplaced"/>
</dbReference>
<keyword evidence="1" id="KW-1185">Reference proteome</keyword>
<accession>A0A0N5AI35</accession>